<dbReference type="OrthoDB" id="2444174at2759"/>
<gene>
    <name evidence="2" type="ORF">CPELLU_LOCUS9878</name>
</gene>
<dbReference type="PANTHER" id="PTHR39468">
    <property type="entry name" value="CHROMOSOME 7, WHOLE GENOME SHOTGUN SEQUENCE"/>
    <property type="match status" value="1"/>
</dbReference>
<proteinExistence type="predicted"/>
<sequence>MLSNRRFLAKSSILKSRNINNTVTQNDLNEWKFLFEEVSSEDYNNKVRKKTQLEYQKLQRPRPDGYFKGKEEFRQIYSALFDRHRSTKESTNSDSIPLLQKHLNELKTQSNTEPFTKFPRSKQRSDATKWFHEQFGGTITMKIQNNLAECKTILQLRDFISNRIFPNTTNANINSLSALKSTNQNRVVDDLGRPIDANYATLLKESIALCRTKFNDPYMAFAIFEQVKRRGVISYVLGCNAQVYNELIKTRWDCWRDLYGVGELLNEMLVNGIDFDEGTREVISDIAFKVFDDDGKLTAGWELEQNGQVYKNISEAFRVFSRKLEGNSSSYRKKDN</sequence>
<organism evidence="2 3">
    <name type="scientific">Cetraspora pellucida</name>
    <dbReference type="NCBI Taxonomy" id="1433469"/>
    <lineage>
        <taxon>Eukaryota</taxon>
        <taxon>Fungi</taxon>
        <taxon>Fungi incertae sedis</taxon>
        <taxon>Mucoromycota</taxon>
        <taxon>Glomeromycotina</taxon>
        <taxon>Glomeromycetes</taxon>
        <taxon>Diversisporales</taxon>
        <taxon>Gigasporaceae</taxon>
        <taxon>Cetraspora</taxon>
    </lineage>
</organism>
<dbReference type="GO" id="GO:0005739">
    <property type="term" value="C:mitochondrion"/>
    <property type="evidence" value="ECO:0007669"/>
    <property type="project" value="InterPro"/>
</dbReference>
<evidence type="ECO:0000313" key="3">
    <source>
        <dbReference type="Proteomes" id="UP000789759"/>
    </source>
</evidence>
<feature type="domain" description="Mtf2-like C-terminal" evidence="1">
    <location>
        <begin position="142"/>
        <end position="320"/>
    </location>
</feature>
<dbReference type="InterPro" id="IPR040009">
    <property type="entry name" value="Mtf2/C5D6.12-like"/>
</dbReference>
<dbReference type="EMBL" id="CAJVQA010007838">
    <property type="protein sequence ID" value="CAG8662689.1"/>
    <property type="molecule type" value="Genomic_DNA"/>
</dbReference>
<dbReference type="Pfam" id="PF19189">
    <property type="entry name" value="Mtf2"/>
    <property type="match status" value="1"/>
</dbReference>
<evidence type="ECO:0000313" key="2">
    <source>
        <dbReference type="EMBL" id="CAG8662689.1"/>
    </source>
</evidence>
<dbReference type="AlphaFoldDB" id="A0A9N9E776"/>
<reference evidence="2" key="1">
    <citation type="submission" date="2021-06" db="EMBL/GenBank/DDBJ databases">
        <authorList>
            <person name="Kallberg Y."/>
            <person name="Tangrot J."/>
            <person name="Rosling A."/>
        </authorList>
    </citation>
    <scope>NUCLEOTIDE SEQUENCE</scope>
    <source>
        <strain evidence="2">FL966</strain>
    </source>
</reference>
<protein>
    <submittedName>
        <fullName evidence="2">24207_t:CDS:1</fullName>
    </submittedName>
</protein>
<evidence type="ECO:0000259" key="1">
    <source>
        <dbReference type="Pfam" id="PF19189"/>
    </source>
</evidence>
<dbReference type="InterPro" id="IPR043837">
    <property type="entry name" value="Mtf2-like_C"/>
</dbReference>
<name>A0A9N9E776_9GLOM</name>
<dbReference type="PANTHER" id="PTHR39468:SF1">
    <property type="entry name" value="MTF2-LIKE C-TERMINAL DOMAIN-CONTAINING PROTEIN"/>
    <property type="match status" value="1"/>
</dbReference>
<accession>A0A9N9E776</accession>
<comment type="caution">
    <text evidence="2">The sequence shown here is derived from an EMBL/GenBank/DDBJ whole genome shotgun (WGS) entry which is preliminary data.</text>
</comment>
<keyword evidence="3" id="KW-1185">Reference proteome</keyword>
<dbReference type="Proteomes" id="UP000789759">
    <property type="component" value="Unassembled WGS sequence"/>
</dbReference>